<dbReference type="InterPro" id="IPR020476">
    <property type="entry name" value="Nudix_hydrolase"/>
</dbReference>
<proteinExistence type="inferred from homology"/>
<dbReference type="AlphaFoldDB" id="A0A1G7WTA0"/>
<dbReference type="Pfam" id="PF00293">
    <property type="entry name" value="NUDIX"/>
    <property type="match status" value="1"/>
</dbReference>
<dbReference type="PANTHER" id="PTHR21340">
    <property type="entry name" value="DIADENOSINE 5,5-P1,P4-TETRAPHOSPHATE PYROPHOSPHOHYDROLASE MUTT"/>
    <property type="match status" value="1"/>
</dbReference>
<evidence type="ECO:0000313" key="6">
    <source>
        <dbReference type="Proteomes" id="UP000198863"/>
    </source>
</evidence>
<dbReference type="SUPFAM" id="SSF55811">
    <property type="entry name" value="Nudix"/>
    <property type="match status" value="1"/>
</dbReference>
<evidence type="ECO:0000256" key="1">
    <source>
        <dbReference type="ARBA" id="ARBA00005582"/>
    </source>
</evidence>
<dbReference type="Proteomes" id="UP000198863">
    <property type="component" value="Unassembled WGS sequence"/>
</dbReference>
<dbReference type="CDD" id="cd07067">
    <property type="entry name" value="HP_PGM_like"/>
    <property type="match status" value="1"/>
</dbReference>
<evidence type="ECO:0000259" key="4">
    <source>
        <dbReference type="PROSITE" id="PS51462"/>
    </source>
</evidence>
<dbReference type="RefSeq" id="WP_091065926.1">
    <property type="nucleotide sequence ID" value="NZ_FNCF01000005.1"/>
</dbReference>
<keyword evidence="2 3" id="KW-0378">Hydrolase</keyword>
<dbReference type="InterPro" id="IPR029033">
    <property type="entry name" value="His_PPase_superfam"/>
</dbReference>
<comment type="similarity">
    <text evidence="1 3">Belongs to the Nudix hydrolase family.</text>
</comment>
<organism evidence="5 6">
    <name type="scientific">Klenkia brasiliensis</name>
    <dbReference type="NCBI Taxonomy" id="333142"/>
    <lineage>
        <taxon>Bacteria</taxon>
        <taxon>Bacillati</taxon>
        <taxon>Actinomycetota</taxon>
        <taxon>Actinomycetes</taxon>
        <taxon>Geodermatophilales</taxon>
        <taxon>Geodermatophilaceae</taxon>
        <taxon>Klenkia</taxon>
    </lineage>
</organism>
<dbReference type="PROSITE" id="PS51462">
    <property type="entry name" value="NUDIX"/>
    <property type="match status" value="1"/>
</dbReference>
<dbReference type="PANTHER" id="PTHR21340:SF0">
    <property type="entry name" value="BIS(5'-NUCLEOSYL)-TETRAPHOSPHATASE [ASYMMETRICAL]"/>
    <property type="match status" value="1"/>
</dbReference>
<dbReference type="PROSITE" id="PS00893">
    <property type="entry name" value="NUDIX_BOX"/>
    <property type="match status" value="1"/>
</dbReference>
<feature type="domain" description="Nudix hydrolase" evidence="4">
    <location>
        <begin position="7"/>
        <end position="134"/>
    </location>
</feature>
<dbReference type="PRINTS" id="PR00502">
    <property type="entry name" value="NUDIXFAMILY"/>
</dbReference>
<dbReference type="CDD" id="cd03673">
    <property type="entry name" value="NUDIX_Ap6A_hydrolase"/>
    <property type="match status" value="1"/>
</dbReference>
<name>A0A1G7WTA0_9ACTN</name>
<accession>A0A1G7WTA0</accession>
<dbReference type="GO" id="GO:0006754">
    <property type="term" value="P:ATP biosynthetic process"/>
    <property type="evidence" value="ECO:0007669"/>
    <property type="project" value="TreeGrafter"/>
</dbReference>
<dbReference type="SUPFAM" id="SSF53254">
    <property type="entry name" value="Phosphoglycerate mutase-like"/>
    <property type="match status" value="1"/>
</dbReference>
<protein>
    <submittedName>
        <fullName evidence="5">8-oxo-dGTP diphosphatase</fullName>
    </submittedName>
</protein>
<dbReference type="InterPro" id="IPR051325">
    <property type="entry name" value="Nudix_hydrolase_domain"/>
</dbReference>
<keyword evidence="6" id="KW-1185">Reference proteome</keyword>
<dbReference type="Gene3D" id="3.40.50.1240">
    <property type="entry name" value="Phosphoglycerate mutase-like"/>
    <property type="match status" value="1"/>
</dbReference>
<evidence type="ECO:0000256" key="2">
    <source>
        <dbReference type="ARBA" id="ARBA00022801"/>
    </source>
</evidence>
<dbReference type="GO" id="GO:0004081">
    <property type="term" value="F:bis(5'-nucleosyl)-tetraphosphatase (asymmetrical) activity"/>
    <property type="evidence" value="ECO:0007669"/>
    <property type="project" value="TreeGrafter"/>
</dbReference>
<dbReference type="GO" id="GO:0006167">
    <property type="term" value="P:AMP biosynthetic process"/>
    <property type="evidence" value="ECO:0007669"/>
    <property type="project" value="TreeGrafter"/>
</dbReference>
<dbReference type="SMART" id="SM00855">
    <property type="entry name" value="PGAM"/>
    <property type="match status" value="1"/>
</dbReference>
<dbReference type="InterPro" id="IPR015797">
    <property type="entry name" value="NUDIX_hydrolase-like_dom_sf"/>
</dbReference>
<dbReference type="OrthoDB" id="4287477at2"/>
<dbReference type="InterPro" id="IPR000086">
    <property type="entry name" value="NUDIX_hydrolase_dom"/>
</dbReference>
<evidence type="ECO:0000256" key="3">
    <source>
        <dbReference type="RuleBase" id="RU003476"/>
    </source>
</evidence>
<dbReference type="Gene3D" id="3.90.79.10">
    <property type="entry name" value="Nucleoside Triphosphate Pyrophosphohydrolase"/>
    <property type="match status" value="1"/>
</dbReference>
<dbReference type="InterPro" id="IPR020084">
    <property type="entry name" value="NUDIX_hydrolase_CS"/>
</dbReference>
<gene>
    <name evidence="5" type="ORF">SAMN05660324_3474</name>
</gene>
<dbReference type="Pfam" id="PF00300">
    <property type="entry name" value="His_Phos_1"/>
    <property type="match status" value="1"/>
</dbReference>
<dbReference type="EMBL" id="FNCF01000005">
    <property type="protein sequence ID" value="SDG74510.1"/>
    <property type="molecule type" value="Genomic_DNA"/>
</dbReference>
<evidence type="ECO:0000313" key="5">
    <source>
        <dbReference type="EMBL" id="SDG74510.1"/>
    </source>
</evidence>
<reference evidence="6" key="1">
    <citation type="submission" date="2016-10" db="EMBL/GenBank/DDBJ databases">
        <authorList>
            <person name="Varghese N."/>
            <person name="Submissions S."/>
        </authorList>
    </citation>
    <scope>NUCLEOTIDE SEQUENCE [LARGE SCALE GENOMIC DNA]</scope>
    <source>
        <strain evidence="6">DSM 44526</strain>
    </source>
</reference>
<sequence>MSSLAERLQPAAGGAVWRTGPGGVLETAVVHRPKYDDWSLPKGKLDDGEHPLQAAVREVGEETGLAVAVGRRSVQTRYAHKHGPKRVDYWTMQHVAGEFAVNDEVDELRWLPVPEASQLVTHPHDAAVLADLARTDVPRTPSLLLVRHASAGERGDFAGPDDERPLDARGRAQAARLAQVLPAFGPTEVLAAPPVRCAQTMAPLARALGLEVGSVPELGEDGFGDDPQAGIDRVEAWLEQRRGPGVTVVCSQGGAIPSVLMALGVRFPGTTGSLWPPAAKGSVWVLGGRPGRLLADYYRDFPADPDA</sequence>
<dbReference type="InterPro" id="IPR013078">
    <property type="entry name" value="His_Pase_superF_clade-1"/>
</dbReference>